<gene>
    <name evidence="1" type="ORF">GCM10007103_31020</name>
</gene>
<protein>
    <submittedName>
        <fullName evidence="1">Uncharacterized protein</fullName>
    </submittedName>
</protein>
<reference evidence="1" key="2">
    <citation type="submission" date="2020-09" db="EMBL/GenBank/DDBJ databases">
        <authorList>
            <person name="Sun Q."/>
            <person name="Kim S."/>
        </authorList>
    </citation>
    <scope>NUCLEOTIDE SEQUENCE</scope>
    <source>
        <strain evidence="1">KCTC 12719</strain>
    </source>
</reference>
<sequence length="119" mass="13662">MRNKEVSNREIDLLDFLAEAFLQKGKSISYTDLNGLPALAVETEGHEPETFISFSPEAHSLVLTKIESKQKLTISVATKEEEQKLLRELQRLKLHKVKIYRLSEQECSAFRKDSSELKI</sequence>
<dbReference type="AlphaFoldDB" id="A0A918VZT5"/>
<name>A0A918VZT5_9FLAO</name>
<dbReference type="RefSeq" id="WP_189605755.1">
    <property type="nucleotide sequence ID" value="NZ_BMXB01000018.1"/>
</dbReference>
<evidence type="ECO:0000313" key="2">
    <source>
        <dbReference type="Proteomes" id="UP000610456"/>
    </source>
</evidence>
<reference evidence="1" key="1">
    <citation type="journal article" date="2014" name="Int. J. Syst. Evol. Microbiol.">
        <title>Complete genome sequence of Corynebacterium casei LMG S-19264T (=DSM 44701T), isolated from a smear-ripened cheese.</title>
        <authorList>
            <consortium name="US DOE Joint Genome Institute (JGI-PGF)"/>
            <person name="Walter F."/>
            <person name="Albersmeier A."/>
            <person name="Kalinowski J."/>
            <person name="Ruckert C."/>
        </authorList>
    </citation>
    <scope>NUCLEOTIDE SEQUENCE</scope>
    <source>
        <strain evidence="1">KCTC 12719</strain>
    </source>
</reference>
<organism evidence="1 2">
    <name type="scientific">Salinimicrobium marinum</name>
    <dbReference type="NCBI Taxonomy" id="680283"/>
    <lineage>
        <taxon>Bacteria</taxon>
        <taxon>Pseudomonadati</taxon>
        <taxon>Bacteroidota</taxon>
        <taxon>Flavobacteriia</taxon>
        <taxon>Flavobacteriales</taxon>
        <taxon>Flavobacteriaceae</taxon>
        <taxon>Salinimicrobium</taxon>
    </lineage>
</organism>
<dbReference type="EMBL" id="BMXB01000018">
    <property type="protein sequence ID" value="GHA47883.1"/>
    <property type="molecule type" value="Genomic_DNA"/>
</dbReference>
<proteinExistence type="predicted"/>
<comment type="caution">
    <text evidence="1">The sequence shown here is derived from an EMBL/GenBank/DDBJ whole genome shotgun (WGS) entry which is preliminary data.</text>
</comment>
<keyword evidence="2" id="KW-1185">Reference proteome</keyword>
<evidence type="ECO:0000313" key="1">
    <source>
        <dbReference type="EMBL" id="GHA47883.1"/>
    </source>
</evidence>
<accession>A0A918VZT5</accession>
<dbReference type="Proteomes" id="UP000610456">
    <property type="component" value="Unassembled WGS sequence"/>
</dbReference>